<dbReference type="RefSeq" id="WP_113957760.1">
    <property type="nucleotide sequence ID" value="NZ_QNRR01000002.1"/>
</dbReference>
<evidence type="ECO:0000256" key="1">
    <source>
        <dbReference type="ARBA" id="ARBA00005952"/>
    </source>
</evidence>
<dbReference type="AlphaFoldDB" id="A0A366HRD5"/>
<dbReference type="SUPFAM" id="SSF48013">
    <property type="entry name" value="NusB-like"/>
    <property type="match status" value="1"/>
</dbReference>
<keyword evidence="2 6" id="KW-0889">Transcription antitermination</keyword>
<comment type="caution">
    <text evidence="8">The sequence shown here is derived from an EMBL/GenBank/DDBJ whole genome shotgun (WGS) entry which is preliminary data.</text>
</comment>
<evidence type="ECO:0000313" key="8">
    <source>
        <dbReference type="EMBL" id="RBP46231.1"/>
    </source>
</evidence>
<dbReference type="GO" id="GO:0003723">
    <property type="term" value="F:RNA binding"/>
    <property type="evidence" value="ECO:0007669"/>
    <property type="project" value="UniProtKB-UniRule"/>
</dbReference>
<organism evidence="8 9">
    <name type="scientific">Roseimicrobium gellanilyticum</name>
    <dbReference type="NCBI Taxonomy" id="748857"/>
    <lineage>
        <taxon>Bacteria</taxon>
        <taxon>Pseudomonadati</taxon>
        <taxon>Verrucomicrobiota</taxon>
        <taxon>Verrucomicrobiia</taxon>
        <taxon>Verrucomicrobiales</taxon>
        <taxon>Verrucomicrobiaceae</taxon>
        <taxon>Roseimicrobium</taxon>
    </lineage>
</organism>
<dbReference type="Pfam" id="PF01029">
    <property type="entry name" value="NusB"/>
    <property type="match status" value="1"/>
</dbReference>
<sequence>MAKPPGKRREGRQAAMQYLFAHDLHGEVSDTERNAFWDLHMAKNDVREYAERLIKGILAFREEIDTRIAGVLQNFSFERLGTVDRNILRLAVYELLHEQDVPRPVVINEAIEIAKAFGDTQTRVFVNGVLDRIAKTLPPVTTAG</sequence>
<evidence type="ECO:0000259" key="7">
    <source>
        <dbReference type="Pfam" id="PF01029"/>
    </source>
</evidence>
<comment type="function">
    <text evidence="6">Involved in transcription antitermination. Required for transcription of ribosomal RNA (rRNA) genes. Binds specifically to the boxA antiterminator sequence of the ribosomal RNA (rrn) operons.</text>
</comment>
<name>A0A366HRD5_9BACT</name>
<dbReference type="GO" id="GO:0005829">
    <property type="term" value="C:cytosol"/>
    <property type="evidence" value="ECO:0007669"/>
    <property type="project" value="TreeGrafter"/>
</dbReference>
<evidence type="ECO:0000256" key="4">
    <source>
        <dbReference type="ARBA" id="ARBA00023015"/>
    </source>
</evidence>
<evidence type="ECO:0000256" key="2">
    <source>
        <dbReference type="ARBA" id="ARBA00022814"/>
    </source>
</evidence>
<evidence type="ECO:0000256" key="5">
    <source>
        <dbReference type="ARBA" id="ARBA00023163"/>
    </source>
</evidence>
<gene>
    <name evidence="6" type="primary">nusB</name>
    <name evidence="8" type="ORF">DES53_102617</name>
</gene>
<dbReference type="InterPro" id="IPR035926">
    <property type="entry name" value="NusB-like_sf"/>
</dbReference>
<protein>
    <recommendedName>
        <fullName evidence="6">Transcription antitermination protein NusB</fullName>
    </recommendedName>
    <alternativeName>
        <fullName evidence="6">Antitermination factor NusB</fullName>
    </alternativeName>
</protein>
<keyword evidence="9" id="KW-1185">Reference proteome</keyword>
<dbReference type="GO" id="GO:0006353">
    <property type="term" value="P:DNA-templated transcription termination"/>
    <property type="evidence" value="ECO:0007669"/>
    <property type="project" value="UniProtKB-UniRule"/>
</dbReference>
<dbReference type="Proteomes" id="UP000253426">
    <property type="component" value="Unassembled WGS sequence"/>
</dbReference>
<dbReference type="PANTHER" id="PTHR11078">
    <property type="entry name" value="N UTILIZATION SUBSTANCE PROTEIN B-RELATED"/>
    <property type="match status" value="1"/>
</dbReference>
<dbReference type="EMBL" id="QNRR01000002">
    <property type="protein sequence ID" value="RBP46231.1"/>
    <property type="molecule type" value="Genomic_DNA"/>
</dbReference>
<dbReference type="InterPro" id="IPR006027">
    <property type="entry name" value="NusB_RsmB_TIM44"/>
</dbReference>
<dbReference type="OrthoDB" id="9811381at2"/>
<keyword evidence="5 6" id="KW-0804">Transcription</keyword>
<keyword evidence="3 6" id="KW-0694">RNA-binding</keyword>
<evidence type="ECO:0000256" key="3">
    <source>
        <dbReference type="ARBA" id="ARBA00022884"/>
    </source>
</evidence>
<reference evidence="8 9" key="1">
    <citation type="submission" date="2018-06" db="EMBL/GenBank/DDBJ databases">
        <title>Genomic Encyclopedia of Type Strains, Phase IV (KMG-IV): sequencing the most valuable type-strain genomes for metagenomic binning, comparative biology and taxonomic classification.</title>
        <authorList>
            <person name="Goeker M."/>
        </authorList>
    </citation>
    <scope>NUCLEOTIDE SEQUENCE [LARGE SCALE GENOMIC DNA]</scope>
    <source>
        <strain evidence="8 9">DSM 25532</strain>
    </source>
</reference>
<dbReference type="InterPro" id="IPR011605">
    <property type="entry name" value="NusB_fam"/>
</dbReference>
<dbReference type="CDD" id="cd00619">
    <property type="entry name" value="Terminator_NusB"/>
    <property type="match status" value="1"/>
</dbReference>
<proteinExistence type="inferred from homology"/>
<dbReference type="PANTHER" id="PTHR11078:SF3">
    <property type="entry name" value="ANTITERMINATION NUSB DOMAIN-CONTAINING PROTEIN"/>
    <property type="match status" value="1"/>
</dbReference>
<dbReference type="HAMAP" id="MF_00073">
    <property type="entry name" value="NusB"/>
    <property type="match status" value="1"/>
</dbReference>
<keyword evidence="4 6" id="KW-0805">Transcription regulation</keyword>
<dbReference type="NCBIfam" id="TIGR01951">
    <property type="entry name" value="nusB"/>
    <property type="match status" value="1"/>
</dbReference>
<dbReference type="Gene3D" id="1.10.940.10">
    <property type="entry name" value="NusB-like"/>
    <property type="match status" value="1"/>
</dbReference>
<feature type="domain" description="NusB/RsmB/TIM44" evidence="7">
    <location>
        <begin position="11"/>
        <end position="135"/>
    </location>
</feature>
<dbReference type="GO" id="GO:0031564">
    <property type="term" value="P:transcription antitermination"/>
    <property type="evidence" value="ECO:0007669"/>
    <property type="project" value="UniProtKB-KW"/>
</dbReference>
<accession>A0A366HRD5</accession>
<evidence type="ECO:0000256" key="6">
    <source>
        <dbReference type="HAMAP-Rule" id="MF_00073"/>
    </source>
</evidence>
<comment type="similarity">
    <text evidence="1 6">Belongs to the NusB family.</text>
</comment>
<evidence type="ECO:0000313" key="9">
    <source>
        <dbReference type="Proteomes" id="UP000253426"/>
    </source>
</evidence>